<reference evidence="6" key="1">
    <citation type="journal article" date="2020" name="Stud. Mycol.">
        <title>101 Dothideomycetes genomes: a test case for predicting lifestyles and emergence of pathogens.</title>
        <authorList>
            <person name="Haridas S."/>
            <person name="Albert R."/>
            <person name="Binder M."/>
            <person name="Bloem J."/>
            <person name="Labutti K."/>
            <person name="Salamov A."/>
            <person name="Andreopoulos B."/>
            <person name="Baker S."/>
            <person name="Barry K."/>
            <person name="Bills G."/>
            <person name="Bluhm B."/>
            <person name="Cannon C."/>
            <person name="Castanera R."/>
            <person name="Culley D."/>
            <person name="Daum C."/>
            <person name="Ezra D."/>
            <person name="Gonzalez J."/>
            <person name="Henrissat B."/>
            <person name="Kuo A."/>
            <person name="Liang C."/>
            <person name="Lipzen A."/>
            <person name="Lutzoni F."/>
            <person name="Magnuson J."/>
            <person name="Mondo S."/>
            <person name="Nolan M."/>
            <person name="Ohm R."/>
            <person name="Pangilinan J."/>
            <person name="Park H.-J."/>
            <person name="Ramirez L."/>
            <person name="Alfaro M."/>
            <person name="Sun H."/>
            <person name="Tritt A."/>
            <person name="Yoshinaga Y."/>
            <person name="Zwiers L.-H."/>
            <person name="Turgeon B."/>
            <person name="Goodwin S."/>
            <person name="Spatafora J."/>
            <person name="Crous P."/>
            <person name="Grigoriev I."/>
        </authorList>
    </citation>
    <scope>NUCLEOTIDE SEQUENCE</scope>
    <source>
        <strain evidence="6">CBS 122367</strain>
    </source>
</reference>
<evidence type="ECO:0000256" key="3">
    <source>
        <dbReference type="ARBA" id="ARBA00022801"/>
    </source>
</evidence>
<sequence>MVAAGIVIYFIVLIGFKKSRTGPRLEVPETPLVVTLPGYGTFEGIDIINEQDEKILHHKQINSFLSVEYSVQPVKENRFAPPNWPRKFEGTKEVKEYGPACMQNYGFDSGWHKENCLTFNLYRPAGVPYSKKLPVFIFLHGGGFVGGSARSFDGPLFVGRSKEPLIVVTMQYRLGAMGSLPSKLFAEQGLLNLGIRDQRMLLKFMQTYLQYFGGDPDRVTLGGQSAGAHSVGIHLFHNYGDDTNRRLFSQAIIASGAPTARSFPPHTYPLYQDQFRRFMGMLGCEVPSNKSSGSAEAMSCLRDVSLGELQHASSVIFKETKYNITWPWQPVSPGPLLEKYGSVSGKDGTFYKIPTLISSCTDEGKFFAPKNLTTNDDFLKFMKNLLPGLTQQDLKDLEELYPDPSEGESPYADSPESPQFNRVSAAYGDYSYICPVQETAQRLAAKDVPVYKARFNTPNGDDGPMGVPHASDAQFFNGNPHVRHPHISDIYSAYYSSFIVNGDPNSHKTKDSPKWERYEHLGGKELKVSNEERGGVHVENESDGIRMRQCGWWRDEERMLRAYK</sequence>
<comment type="similarity">
    <text evidence="2">Belongs to the 'GDXG' lipolytic enzyme family.</text>
</comment>
<dbReference type="PANTHER" id="PTHR11559">
    <property type="entry name" value="CARBOXYLESTERASE"/>
    <property type="match status" value="1"/>
</dbReference>
<dbReference type="InterPro" id="IPR029058">
    <property type="entry name" value="AB_hydrolase_fold"/>
</dbReference>
<dbReference type="EMBL" id="MU005577">
    <property type="protein sequence ID" value="KAF2686320.1"/>
    <property type="molecule type" value="Genomic_DNA"/>
</dbReference>
<evidence type="ECO:0000256" key="2">
    <source>
        <dbReference type="ARBA" id="ARBA00010515"/>
    </source>
</evidence>
<dbReference type="AlphaFoldDB" id="A0A6G1J7Y6"/>
<keyword evidence="7" id="KW-1185">Reference proteome</keyword>
<evidence type="ECO:0000259" key="5">
    <source>
        <dbReference type="Pfam" id="PF00135"/>
    </source>
</evidence>
<proteinExistence type="inferred from homology"/>
<dbReference type="InterPro" id="IPR019826">
    <property type="entry name" value="Carboxylesterase_B_AS"/>
</dbReference>
<dbReference type="PROSITE" id="PS01173">
    <property type="entry name" value="LIPASE_GDXG_HIS"/>
    <property type="match status" value="1"/>
</dbReference>
<protein>
    <recommendedName>
        <fullName evidence="4">Carboxylic ester hydrolase</fullName>
        <ecNumber evidence="4">3.1.1.-</ecNumber>
    </recommendedName>
</protein>
<name>A0A6G1J7Y6_9PLEO</name>
<dbReference type="Pfam" id="PF00135">
    <property type="entry name" value="COesterase"/>
    <property type="match status" value="1"/>
</dbReference>
<dbReference type="InterPro" id="IPR002018">
    <property type="entry name" value="CarbesteraseB"/>
</dbReference>
<dbReference type="PROSITE" id="PS00122">
    <property type="entry name" value="CARBOXYLESTERASE_B_1"/>
    <property type="match status" value="1"/>
</dbReference>
<dbReference type="InterPro" id="IPR002168">
    <property type="entry name" value="Lipase_GDXG_HIS_AS"/>
</dbReference>
<comment type="similarity">
    <text evidence="1 4">Belongs to the type-B carboxylesterase/lipase family.</text>
</comment>
<evidence type="ECO:0000313" key="7">
    <source>
        <dbReference type="Proteomes" id="UP000799291"/>
    </source>
</evidence>
<evidence type="ECO:0000256" key="1">
    <source>
        <dbReference type="ARBA" id="ARBA00005964"/>
    </source>
</evidence>
<dbReference type="Proteomes" id="UP000799291">
    <property type="component" value="Unassembled WGS sequence"/>
</dbReference>
<feature type="domain" description="Carboxylesterase type B" evidence="5">
    <location>
        <begin position="40"/>
        <end position="533"/>
    </location>
</feature>
<dbReference type="GO" id="GO:0016787">
    <property type="term" value="F:hydrolase activity"/>
    <property type="evidence" value="ECO:0007669"/>
    <property type="project" value="UniProtKB-KW"/>
</dbReference>
<dbReference type="EC" id="3.1.1.-" evidence="4"/>
<organism evidence="6 7">
    <name type="scientific">Lentithecium fluviatile CBS 122367</name>
    <dbReference type="NCBI Taxonomy" id="1168545"/>
    <lineage>
        <taxon>Eukaryota</taxon>
        <taxon>Fungi</taxon>
        <taxon>Dikarya</taxon>
        <taxon>Ascomycota</taxon>
        <taxon>Pezizomycotina</taxon>
        <taxon>Dothideomycetes</taxon>
        <taxon>Pleosporomycetidae</taxon>
        <taxon>Pleosporales</taxon>
        <taxon>Massarineae</taxon>
        <taxon>Lentitheciaceae</taxon>
        <taxon>Lentithecium</taxon>
    </lineage>
</organism>
<dbReference type="Gene3D" id="3.40.50.1820">
    <property type="entry name" value="alpha/beta hydrolase"/>
    <property type="match status" value="1"/>
</dbReference>
<dbReference type="InterPro" id="IPR050309">
    <property type="entry name" value="Type-B_Carboxylest/Lipase"/>
</dbReference>
<dbReference type="OrthoDB" id="408631at2759"/>
<evidence type="ECO:0000256" key="4">
    <source>
        <dbReference type="RuleBase" id="RU361235"/>
    </source>
</evidence>
<accession>A0A6G1J7Y6</accession>
<dbReference type="SUPFAM" id="SSF53474">
    <property type="entry name" value="alpha/beta-Hydrolases"/>
    <property type="match status" value="1"/>
</dbReference>
<evidence type="ECO:0000313" key="6">
    <source>
        <dbReference type="EMBL" id="KAF2686320.1"/>
    </source>
</evidence>
<gene>
    <name evidence="6" type="ORF">K458DRAFT_298884</name>
</gene>
<keyword evidence="3 4" id="KW-0378">Hydrolase</keyword>